<feature type="compositionally biased region" description="Acidic residues" evidence="3">
    <location>
        <begin position="31"/>
        <end position="41"/>
    </location>
</feature>
<dbReference type="InParanoid" id="B0CVA1"/>
<organism evidence="5">
    <name type="scientific">Laccaria bicolor (strain S238N-H82 / ATCC MYA-4686)</name>
    <name type="common">Bicoloured deceiver</name>
    <name type="synonym">Laccaria laccata var. bicolor</name>
    <dbReference type="NCBI Taxonomy" id="486041"/>
    <lineage>
        <taxon>Eukaryota</taxon>
        <taxon>Fungi</taxon>
        <taxon>Dikarya</taxon>
        <taxon>Basidiomycota</taxon>
        <taxon>Agaricomycotina</taxon>
        <taxon>Agaricomycetes</taxon>
        <taxon>Agaricomycetidae</taxon>
        <taxon>Agaricales</taxon>
        <taxon>Agaricineae</taxon>
        <taxon>Hydnangiaceae</taxon>
        <taxon>Laccaria</taxon>
    </lineage>
</organism>
<sequence>MSSPVVELSTSEQTDQLLEYESDVEADLEVDQLDSDTDAETDANASKKKSPSGERIPGSSLLPAMRLENIIQAEGVTGNLALSREGLFVLSIATEEFIQRLVQAGHLQASSQRRNMVSYSDMAVTTQQYQEFMFLRDTVPPPVSLKDALLLREAKERELLEEDPAMATSFPIPSSAPTPDARSTISNVSNATAYAKSKSPVANGKEKQVNGDAHESASYKHEPARSGPSSHVNAGAQSLVEPQATGPTLSLPDVNHRGTSCIGNGSTSGSTSRSSPSSLQQNEGALQPTPSHSLTPPLLPPQEESAQWPAQFTGPASGFLQGPAAPFGRPTQNPGRTIYTQTHRPD</sequence>
<keyword evidence="5" id="KW-1185">Reference proteome</keyword>
<feature type="compositionally biased region" description="Polar residues" evidence="3">
    <location>
        <begin position="330"/>
        <end position="346"/>
    </location>
</feature>
<dbReference type="OrthoDB" id="636685at2759"/>
<dbReference type="HOGENOM" id="CLU_042061_0_0_1"/>
<evidence type="ECO:0000313" key="4">
    <source>
        <dbReference type="EMBL" id="EDR13713.1"/>
    </source>
</evidence>
<feature type="compositionally biased region" description="Polar residues" evidence="3">
    <location>
        <begin position="171"/>
        <end position="192"/>
    </location>
</feature>
<dbReference type="KEGG" id="lbc:LACBIDRAFT_308996"/>
<evidence type="ECO:0000256" key="3">
    <source>
        <dbReference type="SAM" id="MobiDB-lite"/>
    </source>
</evidence>
<feature type="compositionally biased region" description="Basic and acidic residues" evidence="3">
    <location>
        <begin position="204"/>
        <end position="224"/>
    </location>
</feature>
<dbReference type="GeneID" id="6071162"/>
<dbReference type="Proteomes" id="UP000001194">
    <property type="component" value="Unassembled WGS sequence"/>
</dbReference>
<evidence type="ECO:0000256" key="1">
    <source>
        <dbReference type="ARBA" id="ARBA00004123"/>
    </source>
</evidence>
<dbReference type="InterPro" id="IPR050568">
    <property type="entry name" value="Transcr_DNA_Rep_Reg"/>
</dbReference>
<dbReference type="GO" id="GO:0008623">
    <property type="term" value="C:CHRAC"/>
    <property type="evidence" value="ECO:0007669"/>
    <property type="project" value="TreeGrafter"/>
</dbReference>
<accession>B0CVA1</accession>
<dbReference type="RefSeq" id="XP_001876211.1">
    <property type="nucleotide sequence ID" value="XM_001876176.1"/>
</dbReference>
<keyword evidence="2" id="KW-0539">Nucleus</keyword>
<reference evidence="4 5" key="1">
    <citation type="journal article" date="2008" name="Nature">
        <title>The genome of Laccaria bicolor provides insights into mycorrhizal symbiosis.</title>
        <authorList>
            <person name="Martin F."/>
            <person name="Aerts A."/>
            <person name="Ahren D."/>
            <person name="Brun A."/>
            <person name="Danchin E.G.J."/>
            <person name="Duchaussoy F."/>
            <person name="Gibon J."/>
            <person name="Kohler A."/>
            <person name="Lindquist E."/>
            <person name="Pereda V."/>
            <person name="Salamov A."/>
            <person name="Shapiro H.J."/>
            <person name="Wuyts J."/>
            <person name="Blaudez D."/>
            <person name="Buee M."/>
            <person name="Brokstein P."/>
            <person name="Canbaeck B."/>
            <person name="Cohen D."/>
            <person name="Courty P.E."/>
            <person name="Coutinho P.M."/>
            <person name="Delaruelle C."/>
            <person name="Detter J.C."/>
            <person name="Deveau A."/>
            <person name="DiFazio S."/>
            <person name="Duplessis S."/>
            <person name="Fraissinet-Tachet L."/>
            <person name="Lucic E."/>
            <person name="Frey-Klett P."/>
            <person name="Fourrey C."/>
            <person name="Feussner I."/>
            <person name="Gay G."/>
            <person name="Grimwood J."/>
            <person name="Hoegger P.J."/>
            <person name="Jain P."/>
            <person name="Kilaru S."/>
            <person name="Labbe J."/>
            <person name="Lin Y.C."/>
            <person name="Legue V."/>
            <person name="Le Tacon F."/>
            <person name="Marmeisse R."/>
            <person name="Melayah D."/>
            <person name="Montanini B."/>
            <person name="Muratet M."/>
            <person name="Nehls U."/>
            <person name="Niculita-Hirzel H."/>
            <person name="Oudot-Le Secq M.P."/>
            <person name="Peter M."/>
            <person name="Quesneville H."/>
            <person name="Rajashekar B."/>
            <person name="Reich M."/>
            <person name="Rouhier N."/>
            <person name="Schmutz J."/>
            <person name="Yin T."/>
            <person name="Chalot M."/>
            <person name="Henrissat B."/>
            <person name="Kuees U."/>
            <person name="Lucas S."/>
            <person name="Van de Peer Y."/>
            <person name="Podila G.K."/>
            <person name="Polle A."/>
            <person name="Pukkila P.J."/>
            <person name="Richardson P.M."/>
            <person name="Rouze P."/>
            <person name="Sanders I.R."/>
            <person name="Stajich J.E."/>
            <person name="Tunlid A."/>
            <person name="Tuskan G."/>
            <person name="Grigoriev I.V."/>
        </authorList>
    </citation>
    <scope>NUCLEOTIDE SEQUENCE [LARGE SCALE GENOMIC DNA]</scope>
    <source>
        <strain evidence="5">S238N-H82 / ATCC MYA-4686</strain>
    </source>
</reference>
<feature type="compositionally biased region" description="Low complexity" evidence="3">
    <location>
        <begin position="286"/>
        <end position="296"/>
    </location>
</feature>
<dbReference type="InterPro" id="IPR009072">
    <property type="entry name" value="Histone-fold"/>
</dbReference>
<evidence type="ECO:0000313" key="5">
    <source>
        <dbReference type="Proteomes" id="UP000001194"/>
    </source>
</evidence>
<dbReference type="PANTHER" id="PTHR10252">
    <property type="entry name" value="HISTONE-LIKE TRANSCRIPTION FACTOR CCAAT-RELATED"/>
    <property type="match status" value="1"/>
</dbReference>
<dbReference type="GO" id="GO:0046982">
    <property type="term" value="F:protein heterodimerization activity"/>
    <property type="evidence" value="ECO:0007669"/>
    <property type="project" value="InterPro"/>
</dbReference>
<dbReference type="EMBL" id="DS547093">
    <property type="protein sequence ID" value="EDR13713.1"/>
    <property type="molecule type" value="Genomic_DNA"/>
</dbReference>
<dbReference type="PANTHER" id="PTHR10252:SF54">
    <property type="entry name" value="CHROMATIN ACCESSIBILITY COMPLEX PROTEIN 1"/>
    <property type="match status" value="1"/>
</dbReference>
<evidence type="ECO:0000256" key="2">
    <source>
        <dbReference type="ARBA" id="ARBA00023242"/>
    </source>
</evidence>
<name>B0CVA1_LACBS</name>
<gene>
    <name evidence="4" type="ORF">LACBIDRAFT_308996</name>
</gene>
<feature type="region of interest" description="Disordered" evidence="3">
    <location>
        <begin position="163"/>
        <end position="346"/>
    </location>
</feature>
<feature type="compositionally biased region" description="Low complexity" evidence="3">
    <location>
        <begin position="258"/>
        <end position="278"/>
    </location>
</feature>
<comment type="subcellular location">
    <subcellularLocation>
        <location evidence="1">Nucleus</location>
    </subcellularLocation>
</comment>
<protein>
    <submittedName>
        <fullName evidence="4">Predicted protein</fullName>
    </submittedName>
</protein>
<feature type="compositionally biased region" description="Polar residues" evidence="3">
    <location>
        <begin position="227"/>
        <end position="236"/>
    </location>
</feature>
<feature type="region of interest" description="Disordered" evidence="3">
    <location>
        <begin position="31"/>
        <end position="58"/>
    </location>
</feature>
<dbReference type="Gene3D" id="1.10.20.10">
    <property type="entry name" value="Histone, subunit A"/>
    <property type="match status" value="1"/>
</dbReference>
<dbReference type="AlphaFoldDB" id="B0CVA1"/>
<dbReference type="GO" id="GO:0006261">
    <property type="term" value="P:DNA-templated DNA replication"/>
    <property type="evidence" value="ECO:0007669"/>
    <property type="project" value="TreeGrafter"/>
</dbReference>
<dbReference type="SUPFAM" id="SSF47113">
    <property type="entry name" value="Histone-fold"/>
    <property type="match status" value="1"/>
</dbReference>
<proteinExistence type="predicted"/>
<dbReference type="STRING" id="486041.B0CVA1"/>